<organism evidence="2 3">
    <name type="scientific">Flaviflexus ciconiae</name>
    <dbReference type="NCBI Taxonomy" id="2496867"/>
    <lineage>
        <taxon>Bacteria</taxon>
        <taxon>Bacillati</taxon>
        <taxon>Actinomycetota</taxon>
        <taxon>Actinomycetes</taxon>
        <taxon>Actinomycetales</taxon>
        <taxon>Actinomycetaceae</taxon>
        <taxon>Flaviflexus</taxon>
    </lineage>
</organism>
<feature type="transmembrane region" description="Helical" evidence="1">
    <location>
        <begin position="62"/>
        <end position="83"/>
    </location>
</feature>
<reference evidence="2 3" key="1">
    <citation type="submission" date="2018-12" db="EMBL/GenBank/DDBJ databases">
        <title>Complete genome sequence of Flaviflexus sp. H23T48.</title>
        <authorList>
            <person name="Bae J.-W."/>
            <person name="Lee J.-Y."/>
        </authorList>
    </citation>
    <scope>NUCLEOTIDE SEQUENCE [LARGE SCALE GENOMIC DNA]</scope>
    <source>
        <strain evidence="2 3">H23T48</strain>
    </source>
</reference>
<sequence>MNKKALAVIFITLLLGGLVAAAGSQNSAKIGGFPLFALVVCGAFIIQWIAYIHAQLNQTEKYFDLIGSLTYTAVSLILLFSVPDLGTRSLILGIMVIVWAMRLGPFLFLRIKKDGGDSRFDKIKKDPVRFFNVWNIQGLWITFTASAAWIGMTSSEQAPISWLFFVGVGLWLFGFIIEVTADTQKRLWRRKPENKGRFITTGLWSWSQHPNYFGEITLWLGIAIAALPNLSGWQFVGLLSPVFVIVLLTKVSGIPLLQKQGEERWGDEAGYREYREKTSLLVPLPPRR</sequence>
<keyword evidence="3" id="KW-1185">Reference proteome</keyword>
<proteinExistence type="predicted"/>
<dbReference type="Gene3D" id="1.20.120.1630">
    <property type="match status" value="1"/>
</dbReference>
<feature type="transmembrane region" description="Helical" evidence="1">
    <location>
        <begin position="89"/>
        <end position="109"/>
    </location>
</feature>
<feature type="transmembrane region" description="Helical" evidence="1">
    <location>
        <begin position="31"/>
        <end position="50"/>
    </location>
</feature>
<feature type="transmembrane region" description="Helical" evidence="1">
    <location>
        <begin position="130"/>
        <end position="150"/>
    </location>
</feature>
<dbReference type="RefSeq" id="WP_126703677.1">
    <property type="nucleotide sequence ID" value="NZ_CP034593.1"/>
</dbReference>
<keyword evidence="1" id="KW-1133">Transmembrane helix</keyword>
<dbReference type="OrthoDB" id="9779233at2"/>
<protein>
    <submittedName>
        <fullName evidence="2">DUF1295 domain-containing protein</fullName>
    </submittedName>
</protein>
<dbReference type="AlphaFoldDB" id="A0A3S9PWW6"/>
<evidence type="ECO:0000313" key="2">
    <source>
        <dbReference type="EMBL" id="AZQ76871.1"/>
    </source>
</evidence>
<dbReference type="EMBL" id="CP034593">
    <property type="protein sequence ID" value="AZQ76871.1"/>
    <property type="molecule type" value="Genomic_DNA"/>
</dbReference>
<evidence type="ECO:0000256" key="1">
    <source>
        <dbReference type="SAM" id="Phobius"/>
    </source>
</evidence>
<dbReference type="Proteomes" id="UP000280344">
    <property type="component" value="Chromosome"/>
</dbReference>
<keyword evidence="1" id="KW-0472">Membrane</keyword>
<dbReference type="InterPro" id="IPR010721">
    <property type="entry name" value="UstE-like"/>
</dbReference>
<dbReference type="PANTHER" id="PTHR32251">
    <property type="entry name" value="3-OXO-5-ALPHA-STEROID 4-DEHYDROGENASE"/>
    <property type="match status" value="1"/>
</dbReference>
<feature type="transmembrane region" description="Helical" evidence="1">
    <location>
        <begin position="162"/>
        <end position="181"/>
    </location>
</feature>
<evidence type="ECO:0000313" key="3">
    <source>
        <dbReference type="Proteomes" id="UP000280344"/>
    </source>
</evidence>
<dbReference type="KEGG" id="flh:EJ997_05485"/>
<dbReference type="PANTHER" id="PTHR32251:SF17">
    <property type="entry name" value="STEROID 5-ALPHA REDUCTASE C-TERMINAL DOMAIN-CONTAINING PROTEIN"/>
    <property type="match status" value="1"/>
</dbReference>
<keyword evidence="1" id="KW-0812">Transmembrane</keyword>
<dbReference type="GO" id="GO:0016020">
    <property type="term" value="C:membrane"/>
    <property type="evidence" value="ECO:0007669"/>
    <property type="project" value="TreeGrafter"/>
</dbReference>
<gene>
    <name evidence="2" type="ORF">EJ997_05485</name>
</gene>
<accession>A0A3S9PWW6</accession>
<dbReference type="PROSITE" id="PS50244">
    <property type="entry name" value="S5A_REDUCTASE"/>
    <property type="match status" value="1"/>
</dbReference>
<dbReference type="Pfam" id="PF06966">
    <property type="entry name" value="DUF1295"/>
    <property type="match status" value="1"/>
</dbReference>
<name>A0A3S9PWW6_9ACTO</name>